<dbReference type="AlphaFoldDB" id="A0A6B0HLS9"/>
<name>A0A6B0HLS9_9HELI</name>
<organism evidence="3 4">
    <name type="scientific">Helicobacter saguini</name>
    <dbReference type="NCBI Taxonomy" id="1548018"/>
    <lineage>
        <taxon>Bacteria</taxon>
        <taxon>Pseudomonadati</taxon>
        <taxon>Campylobacterota</taxon>
        <taxon>Epsilonproteobacteria</taxon>
        <taxon>Campylobacterales</taxon>
        <taxon>Helicobacteraceae</taxon>
        <taxon>Helicobacter</taxon>
    </lineage>
</organism>
<dbReference type="SUPFAM" id="SSF56801">
    <property type="entry name" value="Acetyl-CoA synthetase-like"/>
    <property type="match status" value="1"/>
</dbReference>
<protein>
    <submittedName>
        <fullName evidence="3">AMP-binding protein</fullName>
    </submittedName>
</protein>
<evidence type="ECO:0000256" key="1">
    <source>
        <dbReference type="SAM" id="MobiDB-lite"/>
    </source>
</evidence>
<evidence type="ECO:0000313" key="4">
    <source>
        <dbReference type="Proteomes" id="UP000477070"/>
    </source>
</evidence>
<dbReference type="GO" id="GO:0016405">
    <property type="term" value="F:CoA-ligase activity"/>
    <property type="evidence" value="ECO:0007669"/>
    <property type="project" value="TreeGrafter"/>
</dbReference>
<dbReference type="RefSeq" id="WP_118949145.1">
    <property type="nucleotide sequence ID" value="NZ_QBIU01000001.1"/>
</dbReference>
<accession>A0A6B0HLS9</accession>
<dbReference type="Pfam" id="PF00501">
    <property type="entry name" value="AMP-binding"/>
    <property type="match status" value="1"/>
</dbReference>
<proteinExistence type="predicted"/>
<feature type="region of interest" description="Disordered" evidence="1">
    <location>
        <begin position="40"/>
        <end position="61"/>
    </location>
</feature>
<dbReference type="InterPro" id="IPR000873">
    <property type="entry name" value="AMP-dep_synth/lig_dom"/>
</dbReference>
<reference evidence="3 4" key="1">
    <citation type="submission" date="2019-12" db="EMBL/GenBank/DDBJ databases">
        <title>Multi-Generational Helicobacter saguini Isolates.</title>
        <authorList>
            <person name="Mannion A."/>
            <person name="Shen Z."/>
            <person name="Fox J.G."/>
        </authorList>
    </citation>
    <scope>NUCLEOTIDE SEQUENCE [LARGE SCALE GENOMIC DNA]</scope>
    <source>
        <strain evidence="4">16-048 (F4)</strain>
    </source>
</reference>
<dbReference type="Proteomes" id="UP000477070">
    <property type="component" value="Unassembled WGS sequence"/>
</dbReference>
<dbReference type="InterPro" id="IPR042099">
    <property type="entry name" value="ANL_N_sf"/>
</dbReference>
<dbReference type="EMBL" id="QBIU01000001">
    <property type="protein sequence ID" value="MWV69201.1"/>
    <property type="molecule type" value="Genomic_DNA"/>
</dbReference>
<comment type="caution">
    <text evidence="3">The sequence shown here is derived from an EMBL/GenBank/DDBJ whole genome shotgun (WGS) entry which is preliminary data.</text>
</comment>
<feature type="domain" description="AMP-dependent synthetase/ligase" evidence="2">
    <location>
        <begin position="137"/>
        <end position="576"/>
    </location>
</feature>
<feature type="compositionally biased region" description="Polar residues" evidence="1">
    <location>
        <begin position="44"/>
        <end position="61"/>
    </location>
</feature>
<sequence length="706" mass="79893">MESKRDLENIESNLSLQEFTLSTSWQFIKNNAIIEFKNERSEKSQNATKTQNLNLENNQTKTNTRSVVGGFGGLQGGIRGSDLAIQAPLVPPCERVDCKDSIMPKNIIESSDSVNSRSETKIVDSKIKSKKLFDFNHFSDNIALIDDSENVLTYKDLNDFTSELDSKIKRDLCVIFCCNTIGCAAFYAALLESKIVLLNIASDLDSNSILRILNDYKPRYLCMPSNLAHAFFSQNFKNIFEKYNYMLLESCLDSMDDTFVTSKENCVNNDIFNDNIESKNLQNLDSKFMDDTFVISKKDSIISNNFNQTPTNQPILKDSKTQTSHLHPLYKSIPKGRPICKIDTKSASAKFQTPTHRPCNDISKNLALLLSTSGSTGSVKFVRLSYQNLKSNTDSIIKYLNLDSKERALLILPLNYTFGLSILHTHLRVGASVAITQLSVMQKGFWEFLESSKATSLSGVPYTFEMLKKLNFFTKNLPHLKTLTQAGGKLRSDLQKEFATFALKENKKFIIMYGQTEASARMSYLPFEYALKKLGSIGIPVPNGKFEILDSKGCKIKESQKQGELIYKGKNVALGYAENRESLSKGDDFKGILHTGDIAYFDKDKFYYIVGRKSRFIKMQGKRISLDEIDSLLHATFKDVTLVTSGLDDMLYIFIESKNCNLNEIKKFICNALKIAPFCVKIKEIDKIPRTKSGKILYSQMEKYYE</sequence>
<gene>
    <name evidence="3" type="ORF">DCO61_04045</name>
</gene>
<dbReference type="PANTHER" id="PTHR24096">
    <property type="entry name" value="LONG-CHAIN-FATTY-ACID--COA LIGASE"/>
    <property type="match status" value="1"/>
</dbReference>
<evidence type="ECO:0000259" key="2">
    <source>
        <dbReference type="Pfam" id="PF00501"/>
    </source>
</evidence>
<dbReference type="Gene3D" id="3.40.50.12780">
    <property type="entry name" value="N-terminal domain of ligase-like"/>
    <property type="match status" value="1"/>
</dbReference>
<evidence type="ECO:0000313" key="3">
    <source>
        <dbReference type="EMBL" id="MWV69201.1"/>
    </source>
</evidence>